<dbReference type="GO" id="GO:0006355">
    <property type="term" value="P:regulation of DNA-templated transcription"/>
    <property type="evidence" value="ECO:0007669"/>
    <property type="project" value="InterPro"/>
</dbReference>
<comment type="caution">
    <text evidence="6">The sequence shown here is derived from an EMBL/GenBank/DDBJ whole genome shotgun (WGS) entry which is preliminary data.</text>
</comment>
<dbReference type="PANTHER" id="PTHR31744:SF56">
    <property type="entry name" value="NAC DOMAIN-CONTAINING PROTEIN 94-RELATED"/>
    <property type="match status" value="1"/>
</dbReference>
<dbReference type="InterPro" id="IPR003441">
    <property type="entry name" value="NAC-dom"/>
</dbReference>
<reference evidence="6" key="2">
    <citation type="journal article" date="2024" name="Plant">
        <title>Genomic evolution and insights into agronomic trait innovations of Sesamum species.</title>
        <authorList>
            <person name="Miao H."/>
            <person name="Wang L."/>
            <person name="Qu L."/>
            <person name="Liu H."/>
            <person name="Sun Y."/>
            <person name="Le M."/>
            <person name="Wang Q."/>
            <person name="Wei S."/>
            <person name="Zheng Y."/>
            <person name="Lin W."/>
            <person name="Duan Y."/>
            <person name="Cao H."/>
            <person name="Xiong S."/>
            <person name="Wang X."/>
            <person name="Wei L."/>
            <person name="Li C."/>
            <person name="Ma Q."/>
            <person name="Ju M."/>
            <person name="Zhao R."/>
            <person name="Li G."/>
            <person name="Mu C."/>
            <person name="Tian Q."/>
            <person name="Mei H."/>
            <person name="Zhang T."/>
            <person name="Gao T."/>
            <person name="Zhang H."/>
        </authorList>
    </citation>
    <scope>NUCLEOTIDE SEQUENCE</scope>
    <source>
        <strain evidence="6">G02</strain>
    </source>
</reference>
<accession>A0AAW2RBE4</accession>
<sequence>MDEKHDAEKSSDDFMLPGFRFHPTDEELVEFYLKRKLQQRALPIELIKQVDIYKYDPWDLPKLASTGEKEWYFYCPRDRKYRNSTRPNRVTGSGFWKATGTDRPIYSSDGTKCIGLKKSLDSWAICRIFKKTNSTAQRALSHSWAASLSETASPDANFTYTYSAQPTQFNSENISSTTENEFQPVNFADLNIPSYKTLTAITGKPAPMFPSPNGDYFPGNLIFSSSEEVSGTSNKSTVDLTSMLFNLSPALASEACKTSESIDFEGPQQQFNGYSVNSSQMMQSSVNPEDEQEGFRKNQSITNTHNQWGNLRSMGFPFSLPSAVPDTWKPNLPWDSPPCPSEISSTNYSTNKCYT</sequence>
<dbReference type="PANTHER" id="PTHR31744">
    <property type="entry name" value="PROTEIN CUP-SHAPED COTYLEDON 2-RELATED"/>
    <property type="match status" value="1"/>
</dbReference>
<name>A0AAW2RBE4_SESRA</name>
<dbReference type="EMBL" id="JACGWJ010000013">
    <property type="protein sequence ID" value="KAL0377547.1"/>
    <property type="molecule type" value="Genomic_DNA"/>
</dbReference>
<reference evidence="6" key="1">
    <citation type="submission" date="2020-06" db="EMBL/GenBank/DDBJ databases">
        <authorList>
            <person name="Li T."/>
            <person name="Hu X."/>
            <person name="Zhang T."/>
            <person name="Song X."/>
            <person name="Zhang H."/>
            <person name="Dai N."/>
            <person name="Sheng W."/>
            <person name="Hou X."/>
            <person name="Wei L."/>
        </authorList>
    </citation>
    <scope>NUCLEOTIDE SEQUENCE</scope>
    <source>
        <strain evidence="6">G02</strain>
        <tissue evidence="6">Leaf</tissue>
    </source>
</reference>
<keyword evidence="4" id="KW-0539">Nucleus</keyword>
<evidence type="ECO:0000256" key="2">
    <source>
        <dbReference type="ARBA" id="ARBA00023125"/>
    </source>
</evidence>
<dbReference type="PROSITE" id="PS51005">
    <property type="entry name" value="NAC"/>
    <property type="match status" value="1"/>
</dbReference>
<dbReference type="Pfam" id="PF02365">
    <property type="entry name" value="NAM"/>
    <property type="match status" value="1"/>
</dbReference>
<protein>
    <submittedName>
        <fullName evidence="6">Protein FEZ</fullName>
    </submittedName>
</protein>
<feature type="domain" description="NAC" evidence="5">
    <location>
        <begin position="15"/>
        <end position="164"/>
    </location>
</feature>
<evidence type="ECO:0000256" key="3">
    <source>
        <dbReference type="ARBA" id="ARBA00023163"/>
    </source>
</evidence>
<keyword evidence="3" id="KW-0804">Transcription</keyword>
<evidence type="ECO:0000259" key="5">
    <source>
        <dbReference type="PROSITE" id="PS51005"/>
    </source>
</evidence>
<keyword evidence="1" id="KW-0805">Transcription regulation</keyword>
<dbReference type="InterPro" id="IPR036093">
    <property type="entry name" value="NAC_dom_sf"/>
</dbReference>
<evidence type="ECO:0000256" key="1">
    <source>
        <dbReference type="ARBA" id="ARBA00023015"/>
    </source>
</evidence>
<dbReference type="Gene3D" id="2.170.150.80">
    <property type="entry name" value="NAC domain"/>
    <property type="match status" value="1"/>
</dbReference>
<organism evidence="6">
    <name type="scientific">Sesamum radiatum</name>
    <name type="common">Black benniseed</name>
    <dbReference type="NCBI Taxonomy" id="300843"/>
    <lineage>
        <taxon>Eukaryota</taxon>
        <taxon>Viridiplantae</taxon>
        <taxon>Streptophyta</taxon>
        <taxon>Embryophyta</taxon>
        <taxon>Tracheophyta</taxon>
        <taxon>Spermatophyta</taxon>
        <taxon>Magnoliopsida</taxon>
        <taxon>eudicotyledons</taxon>
        <taxon>Gunneridae</taxon>
        <taxon>Pentapetalae</taxon>
        <taxon>asterids</taxon>
        <taxon>lamiids</taxon>
        <taxon>Lamiales</taxon>
        <taxon>Pedaliaceae</taxon>
        <taxon>Sesamum</taxon>
    </lineage>
</organism>
<evidence type="ECO:0000256" key="4">
    <source>
        <dbReference type="ARBA" id="ARBA00023242"/>
    </source>
</evidence>
<dbReference type="GO" id="GO:0003677">
    <property type="term" value="F:DNA binding"/>
    <property type="evidence" value="ECO:0007669"/>
    <property type="project" value="UniProtKB-KW"/>
</dbReference>
<gene>
    <name evidence="6" type="ORF">Sradi_3060200</name>
</gene>
<proteinExistence type="predicted"/>
<evidence type="ECO:0000313" key="6">
    <source>
        <dbReference type="EMBL" id="KAL0377547.1"/>
    </source>
</evidence>
<keyword evidence="2" id="KW-0238">DNA-binding</keyword>
<dbReference type="AlphaFoldDB" id="A0AAW2RBE4"/>
<dbReference type="SUPFAM" id="SSF101941">
    <property type="entry name" value="NAC domain"/>
    <property type="match status" value="1"/>
</dbReference>